<organism evidence="4 5">
    <name type="scientific">Tannerella forsythia</name>
    <name type="common">Bacteroides forsythus</name>
    <dbReference type="NCBI Taxonomy" id="28112"/>
    <lineage>
        <taxon>Bacteria</taxon>
        <taxon>Pseudomonadati</taxon>
        <taxon>Bacteroidota</taxon>
        <taxon>Bacteroidia</taxon>
        <taxon>Bacteroidales</taxon>
        <taxon>Tannerellaceae</taxon>
        <taxon>Tannerella</taxon>
    </lineage>
</organism>
<evidence type="ECO:0000256" key="2">
    <source>
        <dbReference type="SAM" id="SignalP"/>
    </source>
</evidence>
<dbReference type="OMA" id="GCWIGET"/>
<dbReference type="SUPFAM" id="SSF48452">
    <property type="entry name" value="TPR-like"/>
    <property type="match status" value="1"/>
</dbReference>
<gene>
    <name evidence="3" type="ORF">CLI86_10645</name>
    <name evidence="4" type="ORF">TFUB20_02505</name>
</gene>
<keyword evidence="1" id="KW-0802">TPR repeat</keyword>
<protein>
    <submittedName>
        <fullName evidence="4">Uncharacterized protein</fullName>
    </submittedName>
</protein>
<dbReference type="GeneID" id="34759803"/>
<dbReference type="OrthoDB" id="1522899at2"/>
<sequence precursor="true">MKMKGILVVAGLWVAVAGAYAQKGVDNGTRYGSGEDSIRCLTNISLFVPYAKVNNYQDAYPSWKIAYEECPAATKDIYLYGVRIVNWQIEQEKDATKRDALINDLMAVYDKRIQYFGNDGKYGKDWITARKTQDYLRLKGEQADIPMVYGWLSRILDEYKEKTDELALSQYMFASHKMMEKDEAGHKAKFVQDFVTVSSIFDSQIKAAQAAGNQKLVDNLTAMKAGMEKGFSGSGAADCETLQNIYADQIEANKDNLDFLKETITLMRRAGCQEIDAYFAASEYAYQKEKTAEIAWGMGKQSVKKKDYDAAERYFNEAAEMATDNEMKENVFFTLAAIAFEQRSYQKMRNFCNKTLSINPNNGKAYIMIGKAYAATASSIFPDDPVKKKCVYYAAVDKFQKARSVDPSVASEASSLIATYSSYFPTTEEVFMHPDLNKGQSFMIGGWIGEQTTVR</sequence>
<feature type="chain" id="PRO_5014267242" evidence="2">
    <location>
        <begin position="22"/>
        <end position="455"/>
    </location>
</feature>
<dbReference type="InterPro" id="IPR019734">
    <property type="entry name" value="TPR_rpt"/>
</dbReference>
<evidence type="ECO:0000313" key="5">
    <source>
        <dbReference type="Proteomes" id="UP000182057"/>
    </source>
</evidence>
<dbReference type="Proteomes" id="UP000182057">
    <property type="component" value="Unassembled WGS sequence"/>
</dbReference>
<evidence type="ECO:0000313" key="3">
    <source>
        <dbReference type="EMBL" id="PDP42983.1"/>
    </source>
</evidence>
<dbReference type="Gene3D" id="1.25.40.10">
    <property type="entry name" value="Tetratricopeptide repeat domain"/>
    <property type="match status" value="1"/>
</dbReference>
<dbReference type="AlphaFoldDB" id="A0A1D3UWP1"/>
<dbReference type="EMBL" id="NSLJ01000031">
    <property type="protein sequence ID" value="PDP42983.1"/>
    <property type="molecule type" value="Genomic_DNA"/>
</dbReference>
<name>A0A1D3UWP1_TANFO</name>
<dbReference type="EMBL" id="FMMM01000078">
    <property type="protein sequence ID" value="SCQ24441.1"/>
    <property type="molecule type" value="Genomic_DNA"/>
</dbReference>
<evidence type="ECO:0000313" key="4">
    <source>
        <dbReference type="EMBL" id="SCQ24441.1"/>
    </source>
</evidence>
<feature type="repeat" description="TPR" evidence="1">
    <location>
        <begin position="292"/>
        <end position="325"/>
    </location>
</feature>
<reference evidence="3 6" key="2">
    <citation type="submission" date="2017-09" db="EMBL/GenBank/DDBJ databases">
        <title>Phase variable restriction modification systems are present in the genome sequences of periodontal pathogens Prevotella intermedia, Tannerella forsythia and Porphyromonas gingivalis.</title>
        <authorList>
            <person name="Haigh R.D."/>
            <person name="Crawford L."/>
            <person name="Ralph J."/>
            <person name="Wanford J."/>
            <person name="Vartoukian S.R."/>
            <person name="Hijazib K."/>
            <person name="Wade W."/>
            <person name="Oggioni M.R."/>
        </authorList>
    </citation>
    <scope>NUCLEOTIDE SEQUENCE [LARGE SCALE GENOMIC DNA]</scope>
    <source>
        <strain evidence="3 6">WW11663</strain>
    </source>
</reference>
<accession>A0A1D3UWP1</accession>
<dbReference type="SMART" id="SM00028">
    <property type="entry name" value="TPR"/>
    <property type="match status" value="2"/>
</dbReference>
<keyword evidence="2" id="KW-0732">Signal</keyword>
<evidence type="ECO:0000313" key="6">
    <source>
        <dbReference type="Proteomes" id="UP000219259"/>
    </source>
</evidence>
<dbReference type="RefSeq" id="WP_014226146.1">
    <property type="nucleotide sequence ID" value="NZ_CAJPTF010000038.1"/>
</dbReference>
<dbReference type="InterPro" id="IPR011990">
    <property type="entry name" value="TPR-like_helical_dom_sf"/>
</dbReference>
<proteinExistence type="predicted"/>
<evidence type="ECO:0000256" key="1">
    <source>
        <dbReference type="PROSITE-ProRule" id="PRU00339"/>
    </source>
</evidence>
<feature type="signal peptide" evidence="2">
    <location>
        <begin position="1"/>
        <end position="21"/>
    </location>
</feature>
<dbReference type="Proteomes" id="UP000219259">
    <property type="component" value="Unassembled WGS sequence"/>
</dbReference>
<dbReference type="PROSITE" id="PS50005">
    <property type="entry name" value="TPR"/>
    <property type="match status" value="1"/>
</dbReference>
<reference evidence="4 5" key="1">
    <citation type="submission" date="2016-09" db="EMBL/GenBank/DDBJ databases">
        <authorList>
            <person name="Capua I."/>
            <person name="De Benedictis P."/>
            <person name="Joannis T."/>
            <person name="Lombin L.H."/>
            <person name="Cattoli G."/>
        </authorList>
    </citation>
    <scope>NUCLEOTIDE SEQUENCE [LARGE SCALE GENOMIC DNA]</scope>
    <source>
        <strain evidence="4 5">UB20</strain>
    </source>
</reference>